<dbReference type="Proteomes" id="UP000199417">
    <property type="component" value="Unassembled WGS sequence"/>
</dbReference>
<protein>
    <submittedName>
        <fullName evidence="1">Uncharacterized short protein YbdD, DUF466 family</fullName>
    </submittedName>
</protein>
<proteinExistence type="predicted"/>
<evidence type="ECO:0000313" key="2">
    <source>
        <dbReference type="Proteomes" id="UP000199417"/>
    </source>
</evidence>
<dbReference type="RefSeq" id="WP_072846698.1">
    <property type="nucleotide sequence ID" value="NZ_FNAB01000011.1"/>
</dbReference>
<keyword evidence="2" id="KW-1185">Reference proteome</keyword>
<dbReference type="InterPro" id="IPR007423">
    <property type="entry name" value="Sel_put"/>
</dbReference>
<accession>A0A1G7AT99</accession>
<organism evidence="1 2">
    <name type="scientific">Rhodococcus tukisamuensis</name>
    <dbReference type="NCBI Taxonomy" id="168276"/>
    <lineage>
        <taxon>Bacteria</taxon>
        <taxon>Bacillati</taxon>
        <taxon>Actinomycetota</taxon>
        <taxon>Actinomycetes</taxon>
        <taxon>Mycobacteriales</taxon>
        <taxon>Nocardiaceae</taxon>
        <taxon>Rhodococcus</taxon>
    </lineage>
</organism>
<sequence>MAGLRRVAHGLWWWVTSVMGDHDYARYAEHLRRAHPDAPVPSEREYWRARYADADAHPSTRCC</sequence>
<reference evidence="1 2" key="1">
    <citation type="submission" date="2016-10" db="EMBL/GenBank/DDBJ databases">
        <authorList>
            <person name="de Groot N.N."/>
        </authorList>
    </citation>
    <scope>NUCLEOTIDE SEQUENCE [LARGE SCALE GENOMIC DNA]</scope>
    <source>
        <strain evidence="1 2">JCM 11308</strain>
    </source>
</reference>
<name>A0A1G7AT99_9NOCA</name>
<dbReference type="Pfam" id="PF04328">
    <property type="entry name" value="Sel_put"/>
    <property type="match status" value="1"/>
</dbReference>
<evidence type="ECO:0000313" key="1">
    <source>
        <dbReference type="EMBL" id="SDE18124.1"/>
    </source>
</evidence>
<dbReference type="AlphaFoldDB" id="A0A1G7AT99"/>
<dbReference type="EMBL" id="FNAB01000011">
    <property type="protein sequence ID" value="SDE18124.1"/>
    <property type="molecule type" value="Genomic_DNA"/>
</dbReference>
<dbReference type="STRING" id="168276.SAMN05444580_111112"/>
<gene>
    <name evidence="1" type="ORF">SAMN05444580_111112</name>
</gene>